<reference evidence="1" key="1">
    <citation type="journal article" date="2015" name="Nature">
        <title>Complex archaea that bridge the gap between prokaryotes and eukaryotes.</title>
        <authorList>
            <person name="Spang A."/>
            <person name="Saw J.H."/>
            <person name="Jorgensen S.L."/>
            <person name="Zaremba-Niedzwiedzka K."/>
            <person name="Martijn J."/>
            <person name="Lind A.E."/>
            <person name="van Eijk R."/>
            <person name="Schleper C."/>
            <person name="Guy L."/>
            <person name="Ettema T.J."/>
        </authorList>
    </citation>
    <scope>NUCLEOTIDE SEQUENCE</scope>
</reference>
<protein>
    <submittedName>
        <fullName evidence="1">Uncharacterized protein</fullName>
    </submittedName>
</protein>
<organism evidence="1">
    <name type="scientific">marine sediment metagenome</name>
    <dbReference type="NCBI Taxonomy" id="412755"/>
    <lineage>
        <taxon>unclassified sequences</taxon>
        <taxon>metagenomes</taxon>
        <taxon>ecological metagenomes</taxon>
    </lineage>
</organism>
<proteinExistence type="predicted"/>
<name>A0A0F9HIG8_9ZZZZ</name>
<dbReference type="AlphaFoldDB" id="A0A0F9HIG8"/>
<evidence type="ECO:0000313" key="1">
    <source>
        <dbReference type="EMBL" id="KKL81470.1"/>
    </source>
</evidence>
<accession>A0A0F9HIG8</accession>
<dbReference type="EMBL" id="LAZR01022552">
    <property type="protein sequence ID" value="KKL81470.1"/>
    <property type="molecule type" value="Genomic_DNA"/>
</dbReference>
<comment type="caution">
    <text evidence="1">The sequence shown here is derived from an EMBL/GenBank/DDBJ whole genome shotgun (WGS) entry which is preliminary data.</text>
</comment>
<feature type="non-terminal residue" evidence="1">
    <location>
        <position position="1"/>
    </location>
</feature>
<gene>
    <name evidence="1" type="ORF">LCGC14_1994450</name>
</gene>
<sequence length="389" mass="39404">NITTDTLTIAGAGLISTAMSGDTLTISTTATADQNLWATFNADTGTTTANTTTDTLTVSGGTGISTSITGDILTITTPALLNVVEDGTPVLGGNLDVGASSLVKSTNVILSFSSGGEAAVNWTDISTALTGSGPIIRSVGADTNVDLVLDTKGTGDIDVSTNKIVNVVNPTANQDAATKNYVDTTTATTAQGTLADTALQNIVEDGSPQLGAQLDVAGNGLGDGTNLLLDFVEDASAVNHIEIENEATGSGPIIRAVGADTNIDLKLTPKGTGAISVADATNYETNVTADDDIPNKKFCDDTYAPLHDTINAQTGTTYTLVLTDDGKLVTMNNASANTLTIPTDASVAFPIGTRIDVMMIGVGVTTVTGDTGVTGCARLAEQGILIGRR</sequence>